<feature type="transmembrane region" description="Helical" evidence="1">
    <location>
        <begin position="12"/>
        <end position="34"/>
    </location>
</feature>
<keyword evidence="1" id="KW-1133">Transmembrane helix</keyword>
<evidence type="ECO:0000256" key="1">
    <source>
        <dbReference type="SAM" id="Phobius"/>
    </source>
</evidence>
<protein>
    <recommendedName>
        <fullName evidence="4">Holin</fullName>
    </recommendedName>
</protein>
<feature type="transmembrane region" description="Helical" evidence="1">
    <location>
        <begin position="40"/>
        <end position="58"/>
    </location>
</feature>
<comment type="caution">
    <text evidence="2">The sequence shown here is derived from an EMBL/GenBank/DDBJ whole genome shotgun (WGS) entry which is preliminary data.</text>
</comment>
<evidence type="ECO:0000313" key="2">
    <source>
        <dbReference type="EMBL" id="TDK37229.1"/>
    </source>
</evidence>
<gene>
    <name evidence="2" type="ORF">E2F50_10100</name>
</gene>
<name>A0A4R5UKD2_9HYPH</name>
<dbReference type="RefSeq" id="WP_133315996.1">
    <property type="nucleotide sequence ID" value="NZ_SMTL01000002.1"/>
</dbReference>
<accession>A0A4R5UKD2</accession>
<sequence>MDSSKTWYQSKTVWGGLIAILASVLQATGVELGAETQSELVDIAVTLSGAAGGLLAIYGRLTATTSIEAIGGKTTG</sequence>
<proteinExistence type="predicted"/>
<dbReference type="OrthoDB" id="7508901at2"/>
<dbReference type="EMBL" id="SMTL01000002">
    <property type="protein sequence ID" value="TDK37229.1"/>
    <property type="molecule type" value="Genomic_DNA"/>
</dbReference>
<keyword evidence="3" id="KW-1185">Reference proteome</keyword>
<dbReference type="AlphaFoldDB" id="A0A4R5UKD2"/>
<reference evidence="2 3" key="1">
    <citation type="submission" date="2019-03" db="EMBL/GenBank/DDBJ databases">
        <title>Rhizobium sp. nov., an bacterium isolated from biocrust in Mu Us Desert.</title>
        <authorList>
            <person name="Lixiong L."/>
        </authorList>
    </citation>
    <scope>NUCLEOTIDE SEQUENCE [LARGE SCALE GENOMIC DNA]</scope>
    <source>
        <strain evidence="2 3">SPY-1</strain>
    </source>
</reference>
<evidence type="ECO:0008006" key="4">
    <source>
        <dbReference type="Google" id="ProtNLM"/>
    </source>
</evidence>
<evidence type="ECO:0000313" key="3">
    <source>
        <dbReference type="Proteomes" id="UP000295238"/>
    </source>
</evidence>
<keyword evidence="1" id="KW-0472">Membrane</keyword>
<dbReference type="Proteomes" id="UP000295238">
    <property type="component" value="Unassembled WGS sequence"/>
</dbReference>
<organism evidence="2 3">
    <name type="scientific">Rhizobium deserti</name>
    <dbReference type="NCBI Taxonomy" id="2547961"/>
    <lineage>
        <taxon>Bacteria</taxon>
        <taxon>Pseudomonadati</taxon>
        <taxon>Pseudomonadota</taxon>
        <taxon>Alphaproteobacteria</taxon>
        <taxon>Hyphomicrobiales</taxon>
        <taxon>Rhizobiaceae</taxon>
        <taxon>Rhizobium/Agrobacterium group</taxon>
        <taxon>Rhizobium</taxon>
    </lineage>
</organism>
<keyword evidence="1" id="KW-0812">Transmembrane</keyword>